<dbReference type="PANTHER" id="PTHR31639:SF312">
    <property type="entry name" value="CYCLIN-LIKE F-BOX"/>
    <property type="match status" value="1"/>
</dbReference>
<dbReference type="InterPro" id="IPR032675">
    <property type="entry name" value="LRR_dom_sf"/>
</dbReference>
<dbReference type="Gene3D" id="3.80.10.10">
    <property type="entry name" value="Ribonuclease Inhibitor"/>
    <property type="match status" value="1"/>
</dbReference>
<dbReference type="PANTHER" id="PTHR31639">
    <property type="entry name" value="F-BOX PROTEIN-LIKE"/>
    <property type="match status" value="1"/>
</dbReference>
<comment type="caution">
    <text evidence="3">The sequence shown here is derived from an EMBL/GenBank/DDBJ whole genome shotgun (WGS) entry which is preliminary data.</text>
</comment>
<reference evidence="3" key="1">
    <citation type="submission" date="2020-08" db="EMBL/GenBank/DDBJ databases">
        <title>Plant Genome Project.</title>
        <authorList>
            <person name="Zhang R.-G."/>
        </authorList>
    </citation>
    <scope>NUCLEOTIDE SEQUENCE</scope>
    <source>
        <strain evidence="3">WSP0</strain>
        <tissue evidence="3">Leaf</tissue>
    </source>
</reference>
<dbReference type="InterPro" id="IPR055411">
    <property type="entry name" value="LRR_FXL15/At3g58940/PEG3-like"/>
</dbReference>
<evidence type="ECO:0000313" key="3">
    <source>
        <dbReference type="EMBL" id="KAG5521694.1"/>
    </source>
</evidence>
<evidence type="ECO:0000313" key="4">
    <source>
        <dbReference type="Proteomes" id="UP000823749"/>
    </source>
</evidence>
<feature type="region of interest" description="Disordered" evidence="1">
    <location>
        <begin position="416"/>
        <end position="475"/>
    </location>
</feature>
<evidence type="ECO:0000256" key="1">
    <source>
        <dbReference type="SAM" id="MobiDB-lite"/>
    </source>
</evidence>
<keyword evidence="4" id="KW-1185">Reference proteome</keyword>
<feature type="domain" description="F-box/LRR-repeat protein 15/At3g58940/PEG3-like LRR" evidence="2">
    <location>
        <begin position="48"/>
        <end position="252"/>
    </location>
</feature>
<feature type="compositionally biased region" description="Acidic residues" evidence="1">
    <location>
        <begin position="438"/>
        <end position="469"/>
    </location>
</feature>
<name>A0AAV6I2Y2_9ERIC</name>
<dbReference type="SUPFAM" id="SSF52047">
    <property type="entry name" value="RNI-like"/>
    <property type="match status" value="1"/>
</dbReference>
<proteinExistence type="predicted"/>
<protein>
    <recommendedName>
        <fullName evidence="2">F-box/LRR-repeat protein 15/At3g58940/PEG3-like LRR domain-containing protein</fullName>
    </recommendedName>
</protein>
<feature type="region of interest" description="Disordered" evidence="1">
    <location>
        <begin position="507"/>
        <end position="540"/>
    </location>
</feature>
<evidence type="ECO:0000259" key="2">
    <source>
        <dbReference type="Pfam" id="PF24758"/>
    </source>
</evidence>
<dbReference type="AlphaFoldDB" id="A0AAV6I2Y2"/>
<dbReference type="Pfam" id="PF24758">
    <property type="entry name" value="LRR_At5g56370"/>
    <property type="match status" value="1"/>
</dbReference>
<dbReference type="Proteomes" id="UP000823749">
    <property type="component" value="Chromosome 12"/>
</dbReference>
<sequence>MIIYQVMLLHRGPIIKFALCVSGLQSCSEIDNLILVVSNNDSQDFTIRIWKGELYKLPSSLYTCSLLKHLNIRSCIIKPPPGFEGFNRLLSLYLYDVVIAEDVLSHLISSCPLLEDLTLQSSTSLDSLEVVGPNLKSVCCEGHFRSICFSNTSHLANVSIYLQGSRNELFLSEGEISSSVVLLGSVPVIEFLELDFCIVKGIAACGVPTRLPTTLYNLKNIIVYDICLGERDEVSVLICLIRSSPILEEITIYAFPGPTSAIRAVLDFSEVHGCSDVSLNQLRKVDMNNVSGTKPELEFIELLLAKSLMLEVMLIELNVQNVADHLRIVKELTGFRRASPQAEMKFENTLLVMAEVGDRNTRYFHVAATLKSRKKKIAFLVCNDGRCITDPKGISDEVLNHFMGIFKAQGWTDLPDPKAVDDYHNDDLSEKTNKEPINGEDGEDDGGEDDEDEDETAEMETIEIETVDEETPRAKDSGLSLAKGLSLIPVAETDAPSLLDYIPMYKGLSERGWPNSPKKKKDKKSELSQRHRAHQFPNPYAMKFPKTCFQVQKDPFED</sequence>
<dbReference type="EMBL" id="JACTNZ010000012">
    <property type="protein sequence ID" value="KAG5521694.1"/>
    <property type="molecule type" value="Genomic_DNA"/>
</dbReference>
<organism evidence="3 4">
    <name type="scientific">Rhododendron griersonianum</name>
    <dbReference type="NCBI Taxonomy" id="479676"/>
    <lineage>
        <taxon>Eukaryota</taxon>
        <taxon>Viridiplantae</taxon>
        <taxon>Streptophyta</taxon>
        <taxon>Embryophyta</taxon>
        <taxon>Tracheophyta</taxon>
        <taxon>Spermatophyta</taxon>
        <taxon>Magnoliopsida</taxon>
        <taxon>eudicotyledons</taxon>
        <taxon>Gunneridae</taxon>
        <taxon>Pentapetalae</taxon>
        <taxon>asterids</taxon>
        <taxon>Ericales</taxon>
        <taxon>Ericaceae</taxon>
        <taxon>Ericoideae</taxon>
        <taxon>Rhodoreae</taxon>
        <taxon>Rhododendron</taxon>
    </lineage>
</organism>
<gene>
    <name evidence="3" type="ORF">RHGRI_034051</name>
</gene>
<feature type="compositionally biased region" description="Basic and acidic residues" evidence="1">
    <location>
        <begin position="416"/>
        <end position="434"/>
    </location>
</feature>
<accession>A0AAV6I2Y2</accession>